<dbReference type="PROSITE" id="PS50297">
    <property type="entry name" value="ANK_REP_REGION"/>
    <property type="match status" value="1"/>
</dbReference>
<evidence type="ECO:0000256" key="1">
    <source>
        <dbReference type="ARBA" id="ARBA00022737"/>
    </source>
</evidence>
<keyword evidence="2 3" id="KW-0040">ANK repeat</keyword>
<keyword evidence="1" id="KW-0677">Repeat</keyword>
<dbReference type="RefSeq" id="WP_208815654.1">
    <property type="nucleotide sequence ID" value="NZ_WVUH01000218.1"/>
</dbReference>
<organism evidence="4 5">
    <name type="scientific">Micromonospora echinofusca</name>
    <dbReference type="NCBI Taxonomy" id="47858"/>
    <lineage>
        <taxon>Bacteria</taxon>
        <taxon>Bacillati</taxon>
        <taxon>Actinomycetota</taxon>
        <taxon>Actinomycetes</taxon>
        <taxon>Micromonosporales</taxon>
        <taxon>Micromonosporaceae</taxon>
        <taxon>Micromonospora</taxon>
    </lineage>
</organism>
<keyword evidence="5" id="KW-1185">Reference proteome</keyword>
<evidence type="ECO:0000313" key="5">
    <source>
        <dbReference type="Proteomes" id="UP000823521"/>
    </source>
</evidence>
<dbReference type="EMBL" id="WVUH01000218">
    <property type="protein sequence ID" value="MBO4208671.1"/>
    <property type="molecule type" value="Genomic_DNA"/>
</dbReference>
<dbReference type="SUPFAM" id="SSF48403">
    <property type="entry name" value="Ankyrin repeat"/>
    <property type="match status" value="1"/>
</dbReference>
<dbReference type="Pfam" id="PF13857">
    <property type="entry name" value="Ank_5"/>
    <property type="match status" value="1"/>
</dbReference>
<dbReference type="InterPro" id="IPR002110">
    <property type="entry name" value="Ankyrin_rpt"/>
</dbReference>
<reference evidence="4 5" key="1">
    <citation type="submission" date="2019-12" db="EMBL/GenBank/DDBJ databases">
        <title>Whole genome sequencing of endophytic Actinobacterium Micromonospora sp. MPMI6T.</title>
        <authorList>
            <person name="Evv R."/>
            <person name="Podile A.R."/>
        </authorList>
    </citation>
    <scope>NUCLEOTIDE SEQUENCE [LARGE SCALE GENOMIC DNA]</scope>
    <source>
        <strain evidence="4 5">MPMI6</strain>
    </source>
</reference>
<gene>
    <name evidence="4" type="ORF">GSF22_22045</name>
</gene>
<evidence type="ECO:0000256" key="3">
    <source>
        <dbReference type="PROSITE-ProRule" id="PRU00023"/>
    </source>
</evidence>
<feature type="repeat" description="ANK" evidence="3">
    <location>
        <begin position="497"/>
        <end position="530"/>
    </location>
</feature>
<dbReference type="InterPro" id="IPR036770">
    <property type="entry name" value="Ankyrin_rpt-contain_sf"/>
</dbReference>
<accession>A0ABS3VVU3</accession>
<comment type="caution">
    <text evidence="4">The sequence shown here is derived from an EMBL/GenBank/DDBJ whole genome shotgun (WGS) entry which is preliminary data.</text>
</comment>
<evidence type="ECO:0000313" key="4">
    <source>
        <dbReference type="EMBL" id="MBO4208671.1"/>
    </source>
</evidence>
<dbReference type="Proteomes" id="UP000823521">
    <property type="component" value="Unassembled WGS sequence"/>
</dbReference>
<protein>
    <recommendedName>
        <fullName evidence="6">Ankyrin repeat-containing protein</fullName>
    </recommendedName>
</protein>
<dbReference type="PANTHER" id="PTHR24171">
    <property type="entry name" value="ANKYRIN REPEAT DOMAIN-CONTAINING PROTEIN 39-RELATED"/>
    <property type="match status" value="1"/>
</dbReference>
<evidence type="ECO:0000256" key="2">
    <source>
        <dbReference type="ARBA" id="ARBA00023043"/>
    </source>
</evidence>
<dbReference type="PROSITE" id="PS50088">
    <property type="entry name" value="ANK_REPEAT"/>
    <property type="match status" value="1"/>
</dbReference>
<proteinExistence type="predicted"/>
<sequence length="571" mass="61211">MTAVPPTLLPEARVWQRIRRYAVPATMIEACAAARSAGDWRTACAAGRIDVAVDLADLAREHSRRQAERIEGDLTALAPDLLRWHLPRVLGGRTSLATHQQWLLSTHDDRFADTDLALLLHTPKTVDGSQRLRLTVGPARQDLSGRRDLPPPFWSAAHVDGLATAYGGSAGRLPGFTPDGDVLPFDAYATTVDPADPATRTEVFERYVAAGALADAWAVAGLDLDPDIATGDPTTNATVAAVHRQFVPLGLPTELTRLHRRYGVDRAMIGGQWRILAAVRRRDDGGTAVSFPGYDRDNFSHLRMADVVHDRPVDLELLRTGLLDHTGLHPLVRQALFPSATPGPPAAGAEAGADAASAATGGVTLRVPVRCGGRWHTLVHADGRLDPVSHTPEEIARERMLVALGGPTAGCVAAVRAWHGSGDRLPRPLKQLRRDVLQRIQHGGSAALTALLDAGLDPRMGDGRGGTLLHHLRALDDVTPLHRLVEAGVPVDAPDRRGRTALHVAVGDGGTPELVAALLAAGADPKATDGNGWTVTELADGKASMYDYDDEGDPEHPQVRIRDLVEEWVKR</sequence>
<evidence type="ECO:0008006" key="6">
    <source>
        <dbReference type="Google" id="ProtNLM"/>
    </source>
</evidence>
<name>A0ABS3VVU3_MICEH</name>
<dbReference type="PANTHER" id="PTHR24171:SF8">
    <property type="entry name" value="BRCA1-ASSOCIATED RING DOMAIN PROTEIN 1"/>
    <property type="match status" value="1"/>
</dbReference>
<dbReference type="Gene3D" id="1.25.40.20">
    <property type="entry name" value="Ankyrin repeat-containing domain"/>
    <property type="match status" value="2"/>
</dbReference>